<dbReference type="EMBL" id="BKCJ011764600">
    <property type="protein sequence ID" value="GFD51016.1"/>
    <property type="molecule type" value="Genomic_DNA"/>
</dbReference>
<evidence type="ECO:0000313" key="2">
    <source>
        <dbReference type="EMBL" id="GFD51016.1"/>
    </source>
</evidence>
<feature type="non-terminal residue" evidence="2">
    <location>
        <position position="1"/>
    </location>
</feature>
<comment type="caution">
    <text evidence="2">The sequence shown here is derived from an EMBL/GenBank/DDBJ whole genome shotgun (WGS) entry which is preliminary data.</text>
</comment>
<protein>
    <submittedName>
        <fullName evidence="2">Uncharacterized protein</fullName>
    </submittedName>
</protein>
<proteinExistence type="predicted"/>
<evidence type="ECO:0000256" key="1">
    <source>
        <dbReference type="SAM" id="MobiDB-lite"/>
    </source>
</evidence>
<sequence>SNELFQKLLEDLKEPAEYVNSPSRDRSNFLNDNEDHYVQNKDHFENSSEIATSNSNKEKEGPP</sequence>
<organism evidence="2">
    <name type="scientific">Tanacetum cinerariifolium</name>
    <name type="common">Dalmatian daisy</name>
    <name type="synonym">Chrysanthemum cinerariifolium</name>
    <dbReference type="NCBI Taxonomy" id="118510"/>
    <lineage>
        <taxon>Eukaryota</taxon>
        <taxon>Viridiplantae</taxon>
        <taxon>Streptophyta</taxon>
        <taxon>Embryophyta</taxon>
        <taxon>Tracheophyta</taxon>
        <taxon>Spermatophyta</taxon>
        <taxon>Magnoliopsida</taxon>
        <taxon>eudicotyledons</taxon>
        <taxon>Gunneridae</taxon>
        <taxon>Pentapetalae</taxon>
        <taxon>asterids</taxon>
        <taxon>campanulids</taxon>
        <taxon>Asterales</taxon>
        <taxon>Asteraceae</taxon>
        <taxon>Asteroideae</taxon>
        <taxon>Anthemideae</taxon>
        <taxon>Anthemidinae</taxon>
        <taxon>Tanacetum</taxon>
    </lineage>
</organism>
<name>A0A699WZG8_TANCI</name>
<accession>A0A699WZG8</accession>
<dbReference type="AlphaFoldDB" id="A0A699WZG8"/>
<reference evidence="2" key="1">
    <citation type="journal article" date="2019" name="Sci. Rep.">
        <title>Draft genome of Tanacetum cinerariifolium, the natural source of mosquito coil.</title>
        <authorList>
            <person name="Yamashiro T."/>
            <person name="Shiraishi A."/>
            <person name="Satake H."/>
            <person name="Nakayama K."/>
        </authorList>
    </citation>
    <scope>NUCLEOTIDE SEQUENCE</scope>
</reference>
<feature type="region of interest" description="Disordered" evidence="1">
    <location>
        <begin position="39"/>
        <end position="63"/>
    </location>
</feature>
<gene>
    <name evidence="2" type="ORF">Tci_922985</name>
</gene>